<protein>
    <submittedName>
        <fullName evidence="1">Uncharacterized protein</fullName>
    </submittedName>
</protein>
<dbReference type="EMBL" id="GBRH01229832">
    <property type="protein sequence ID" value="JAD68063.1"/>
    <property type="molecule type" value="Transcribed_RNA"/>
</dbReference>
<organism evidence="1">
    <name type="scientific">Arundo donax</name>
    <name type="common">Giant reed</name>
    <name type="synonym">Donax arundinaceus</name>
    <dbReference type="NCBI Taxonomy" id="35708"/>
    <lineage>
        <taxon>Eukaryota</taxon>
        <taxon>Viridiplantae</taxon>
        <taxon>Streptophyta</taxon>
        <taxon>Embryophyta</taxon>
        <taxon>Tracheophyta</taxon>
        <taxon>Spermatophyta</taxon>
        <taxon>Magnoliopsida</taxon>
        <taxon>Liliopsida</taxon>
        <taxon>Poales</taxon>
        <taxon>Poaceae</taxon>
        <taxon>PACMAD clade</taxon>
        <taxon>Arundinoideae</taxon>
        <taxon>Arundineae</taxon>
        <taxon>Arundo</taxon>
    </lineage>
</organism>
<proteinExistence type="predicted"/>
<name>A0A0A9C0T4_ARUDO</name>
<sequence length="32" mass="3673">MQTINRGRHVKGESIDCHLGLCVKTTCKKEMR</sequence>
<accession>A0A0A9C0T4</accession>
<dbReference type="AlphaFoldDB" id="A0A0A9C0T4"/>
<reference evidence="1" key="2">
    <citation type="journal article" date="2015" name="Data Brief">
        <title>Shoot transcriptome of the giant reed, Arundo donax.</title>
        <authorList>
            <person name="Barrero R.A."/>
            <person name="Guerrero F.D."/>
            <person name="Moolhuijzen P."/>
            <person name="Goolsby J.A."/>
            <person name="Tidwell J."/>
            <person name="Bellgard S.E."/>
            <person name="Bellgard M.I."/>
        </authorList>
    </citation>
    <scope>NUCLEOTIDE SEQUENCE</scope>
    <source>
        <tissue evidence="1">Shoot tissue taken approximately 20 cm above the soil surface</tissue>
    </source>
</reference>
<evidence type="ECO:0000313" key="1">
    <source>
        <dbReference type="EMBL" id="JAD68063.1"/>
    </source>
</evidence>
<reference evidence="1" key="1">
    <citation type="submission" date="2014-09" db="EMBL/GenBank/DDBJ databases">
        <authorList>
            <person name="Magalhaes I.L.F."/>
            <person name="Oliveira U."/>
            <person name="Santos F.R."/>
            <person name="Vidigal T.H.D.A."/>
            <person name="Brescovit A.D."/>
            <person name="Santos A.J."/>
        </authorList>
    </citation>
    <scope>NUCLEOTIDE SEQUENCE</scope>
    <source>
        <tissue evidence="1">Shoot tissue taken approximately 20 cm above the soil surface</tissue>
    </source>
</reference>